<name>A0A2R3Z209_9FLAO</name>
<evidence type="ECO:0000313" key="1">
    <source>
        <dbReference type="EMBL" id="AVR44282.1"/>
    </source>
</evidence>
<sequence length="69" mass="7258">MDEVVKLVSKKAGITEDQARIAVQVVANVLKDRMPEGLASQVDVYLKGNGGKNDLGDIGGKLGGMFGKK</sequence>
<evidence type="ECO:0008006" key="3">
    <source>
        <dbReference type="Google" id="ProtNLM"/>
    </source>
</evidence>
<dbReference type="RefSeq" id="WP_107011060.1">
    <property type="nucleotide sequence ID" value="NZ_CP028136.1"/>
</dbReference>
<keyword evidence="2" id="KW-1185">Reference proteome</keyword>
<evidence type="ECO:0000313" key="2">
    <source>
        <dbReference type="Proteomes" id="UP000241507"/>
    </source>
</evidence>
<proteinExistence type="predicted"/>
<protein>
    <recommendedName>
        <fullName evidence="3">DUF2267 domain-containing protein</fullName>
    </recommendedName>
</protein>
<dbReference type="AlphaFoldDB" id="A0A2R3Z209"/>
<dbReference type="OrthoDB" id="1454374at2"/>
<gene>
    <name evidence="1" type="ORF">C7S20_02860</name>
</gene>
<dbReference type="EMBL" id="CP028136">
    <property type="protein sequence ID" value="AVR44282.1"/>
    <property type="molecule type" value="Genomic_DNA"/>
</dbReference>
<dbReference type="Proteomes" id="UP000241507">
    <property type="component" value="Chromosome"/>
</dbReference>
<organism evidence="1 2">
    <name type="scientific">Christiangramia fulva</name>
    <dbReference type="NCBI Taxonomy" id="2126553"/>
    <lineage>
        <taxon>Bacteria</taxon>
        <taxon>Pseudomonadati</taxon>
        <taxon>Bacteroidota</taxon>
        <taxon>Flavobacteriia</taxon>
        <taxon>Flavobacteriales</taxon>
        <taxon>Flavobacteriaceae</taxon>
        <taxon>Christiangramia</taxon>
    </lineage>
</organism>
<accession>A0A2R3Z209</accession>
<dbReference type="KEGG" id="grs:C7S20_02860"/>
<reference evidence="2" key="1">
    <citation type="submission" date="2018-03" db="EMBL/GenBank/DDBJ databases">
        <title>Gramella fulva sp. nov., isolated from a dry surface of tidal flat.</title>
        <authorList>
            <person name="Hwang S.H."/>
            <person name="Hwang W.M."/>
            <person name="Kang K."/>
            <person name="Ahn T.-Y."/>
        </authorList>
    </citation>
    <scope>NUCLEOTIDE SEQUENCE [LARGE SCALE GENOMIC DNA]</scope>
    <source>
        <strain evidence="2">SH35</strain>
    </source>
</reference>